<gene>
    <name evidence="1" type="ORF">CA163_30340</name>
</gene>
<reference evidence="1 2" key="1">
    <citation type="journal article" date="2017" name="Appl. Environ. Microbiol.">
        <title>Parallel evolution of two clades of a major Atlantic endemic Vibrio parahaemolyticus pathogen lineage by independent acquisition of related pathogenicity islands.</title>
        <authorList>
            <person name="Xu F."/>
            <person name="Gonzalez-Escalona N."/>
            <person name="Drees K.P."/>
            <person name="Sebra R.P."/>
            <person name="Cooper V.S."/>
            <person name="Jones S.H."/>
            <person name="Whistler C.A."/>
        </authorList>
    </citation>
    <scope>NUCLEOTIDE SEQUENCE [LARGE SCALE GENOMIC DNA]</scope>
    <source>
        <strain evidence="1 2">MAVP-3</strain>
    </source>
</reference>
<evidence type="ECO:0000313" key="2">
    <source>
        <dbReference type="Proteomes" id="UP000214596"/>
    </source>
</evidence>
<evidence type="ECO:0000313" key="1">
    <source>
        <dbReference type="EMBL" id="OXE29113.1"/>
    </source>
</evidence>
<protein>
    <submittedName>
        <fullName evidence="1">Cation transporter</fullName>
    </submittedName>
</protein>
<dbReference type="Proteomes" id="UP000214596">
    <property type="component" value="Unassembled WGS sequence"/>
</dbReference>
<accession>A0A227J202</accession>
<organism evidence="1 2">
    <name type="scientific">Vibrio parahaemolyticus</name>
    <dbReference type="NCBI Taxonomy" id="670"/>
    <lineage>
        <taxon>Bacteria</taxon>
        <taxon>Pseudomonadati</taxon>
        <taxon>Pseudomonadota</taxon>
        <taxon>Gammaproteobacteria</taxon>
        <taxon>Vibrionales</taxon>
        <taxon>Vibrionaceae</taxon>
        <taxon>Vibrio</taxon>
    </lineage>
</organism>
<comment type="caution">
    <text evidence="1">The sequence shown here is derived from an EMBL/GenBank/DDBJ whole genome shotgun (WGS) entry which is preliminary data.</text>
</comment>
<dbReference type="EMBL" id="NIXT01003614">
    <property type="protein sequence ID" value="OXE29113.1"/>
    <property type="molecule type" value="Genomic_DNA"/>
</dbReference>
<proteinExistence type="predicted"/>
<feature type="non-terminal residue" evidence="1">
    <location>
        <position position="1"/>
    </location>
</feature>
<feature type="non-terminal residue" evidence="1">
    <location>
        <position position="101"/>
    </location>
</feature>
<dbReference type="AlphaFoldDB" id="A0A227J202"/>
<name>A0A227J202_VIBPH</name>
<sequence>VSPSGYRGEPLTERKILEVVSLLDEVKVEGDTYQQLKNTFDSISKDPRMQVSLENQYPGKMDGFGAQLLEMGKEKLKGSGVNAAINLALPGVGLLVATGRE</sequence>